<keyword evidence="1 3" id="KW-0560">Oxidoreductase</keyword>
<keyword evidence="5" id="KW-0496">Mitochondrion</keyword>
<dbReference type="GO" id="GO:0016620">
    <property type="term" value="F:oxidoreductase activity, acting on the aldehyde or oxo group of donors, NAD or NADP as acceptor"/>
    <property type="evidence" value="ECO:0007669"/>
    <property type="project" value="InterPro"/>
</dbReference>
<protein>
    <recommendedName>
        <fullName evidence="4">Aldehyde dehydrogenase domain-containing protein</fullName>
    </recommendedName>
</protein>
<dbReference type="CDD" id="cd07102">
    <property type="entry name" value="ALDH_EDX86601"/>
    <property type="match status" value="1"/>
</dbReference>
<dbReference type="Pfam" id="PF00171">
    <property type="entry name" value="Aldedh"/>
    <property type="match status" value="1"/>
</dbReference>
<proteinExistence type="inferred from homology"/>
<dbReference type="InterPro" id="IPR016161">
    <property type="entry name" value="Ald_DH/histidinol_DH"/>
</dbReference>
<dbReference type="PROSITE" id="PS00070">
    <property type="entry name" value="ALDEHYDE_DEHYDR_CYS"/>
    <property type="match status" value="1"/>
</dbReference>
<gene>
    <name evidence="5" type="ORF">PLBR_LOCUS5786</name>
</gene>
<dbReference type="InterPro" id="IPR016160">
    <property type="entry name" value="Ald_DH_CS_CYS"/>
</dbReference>
<reference evidence="5 6" key="1">
    <citation type="submission" date="2018-03" db="EMBL/GenBank/DDBJ databases">
        <authorList>
            <person name="Fogelqvist J."/>
        </authorList>
    </citation>
    <scope>NUCLEOTIDE SEQUENCE [LARGE SCALE GENOMIC DNA]</scope>
</reference>
<dbReference type="InterPro" id="IPR029510">
    <property type="entry name" value="Ald_DH_CS_GLU"/>
</dbReference>
<dbReference type="EMBL" id="OVEO01000010">
    <property type="protein sequence ID" value="SPQ98571.1"/>
    <property type="molecule type" value="Genomic_DNA"/>
</dbReference>
<dbReference type="InterPro" id="IPR016162">
    <property type="entry name" value="Ald_DH_N"/>
</dbReference>
<comment type="similarity">
    <text evidence="3">Belongs to the aldehyde dehydrogenase family.</text>
</comment>
<dbReference type="PROSITE" id="PS00687">
    <property type="entry name" value="ALDEHYDE_DEHYDR_GLU"/>
    <property type="match status" value="1"/>
</dbReference>
<name>A0A3P3YEF5_PLABS</name>
<dbReference type="InterPro" id="IPR015590">
    <property type="entry name" value="Aldehyde_DH_dom"/>
</dbReference>
<evidence type="ECO:0000256" key="1">
    <source>
        <dbReference type="ARBA" id="ARBA00023002"/>
    </source>
</evidence>
<evidence type="ECO:0000259" key="4">
    <source>
        <dbReference type="Pfam" id="PF00171"/>
    </source>
</evidence>
<dbReference type="InterPro" id="IPR016163">
    <property type="entry name" value="Ald_DH_C"/>
</dbReference>
<dbReference type="AlphaFoldDB" id="A0A3P3YEF5"/>
<dbReference type="Gene3D" id="3.40.309.10">
    <property type="entry name" value="Aldehyde Dehydrogenase, Chain A, domain 2"/>
    <property type="match status" value="1"/>
</dbReference>
<dbReference type="SUPFAM" id="SSF53720">
    <property type="entry name" value="ALDH-like"/>
    <property type="match status" value="1"/>
</dbReference>
<organism evidence="5 6">
    <name type="scientific">Plasmodiophora brassicae</name>
    <name type="common">Clubroot disease agent</name>
    <dbReference type="NCBI Taxonomy" id="37360"/>
    <lineage>
        <taxon>Eukaryota</taxon>
        <taxon>Sar</taxon>
        <taxon>Rhizaria</taxon>
        <taxon>Endomyxa</taxon>
        <taxon>Phytomyxea</taxon>
        <taxon>Plasmodiophorida</taxon>
        <taxon>Plasmodiophoridae</taxon>
        <taxon>Plasmodiophora</taxon>
    </lineage>
</organism>
<evidence type="ECO:0000313" key="6">
    <source>
        <dbReference type="Proteomes" id="UP000290189"/>
    </source>
</evidence>
<sequence>MMLTKRVAVRVPRRVRWAGSMVTVDNPYTGETVAEVDEVDEPRMLAQIDDATSAHDAWATTRVSDRLQLLSRFVESFEARSDAFARQVSMQMGKPLSQAQGEMKTTVARAKTMMAFAEDALADYHLDDRDGIQRKIAREPIGPVLLLCPWNYPMLCAINSLVPAIAAGNSVLVKMSDRTPLCADAFAECFDAAGAPSGLVQAFHASHDRVAQAISHPAISFVNFTGSVEGGRAVYGTVAKRFIDVGLELGGKDAAYVCEDADLEQAVAGVVDGAFYNAGQSCCGVERVYVHESVYSEFIDRAKALTEEYVLGDPLNSLTTMGPVAQKRQPDFLRDQVEQARSLGAQIVIGGQPCTDASGKGRFFQPTLAVDCTHEMSLMVEESFGPVVGVMSVASDEQAVDFMNDSPYGLTASIWTTDNARANELAPKLDVGTVFQNRCDYLDPELPWSGRKASGKGVSLSHLAFNSFTRTKSYNLRRAK</sequence>
<evidence type="ECO:0000256" key="3">
    <source>
        <dbReference type="RuleBase" id="RU003345"/>
    </source>
</evidence>
<accession>A0A3P3YEF5</accession>
<evidence type="ECO:0000313" key="5">
    <source>
        <dbReference type="EMBL" id="SPQ98571.1"/>
    </source>
</evidence>
<dbReference type="Gene3D" id="3.40.605.10">
    <property type="entry name" value="Aldehyde Dehydrogenase, Chain A, domain 1"/>
    <property type="match status" value="1"/>
</dbReference>
<feature type="active site" evidence="2">
    <location>
        <position position="248"/>
    </location>
</feature>
<dbReference type="Proteomes" id="UP000290189">
    <property type="component" value="Unassembled WGS sequence"/>
</dbReference>
<evidence type="ECO:0000256" key="2">
    <source>
        <dbReference type="PROSITE-ProRule" id="PRU10007"/>
    </source>
</evidence>
<geneLocation type="mitochondrion" evidence="5"/>
<feature type="domain" description="Aldehyde dehydrogenase" evidence="4">
    <location>
        <begin position="22"/>
        <end position="473"/>
    </location>
</feature>
<dbReference type="FunFam" id="3.40.309.10:FF:000009">
    <property type="entry name" value="Aldehyde dehydrogenase A"/>
    <property type="match status" value="1"/>
</dbReference>
<dbReference type="PANTHER" id="PTHR11699">
    <property type="entry name" value="ALDEHYDE DEHYDROGENASE-RELATED"/>
    <property type="match status" value="1"/>
</dbReference>